<keyword evidence="8 11" id="KW-0472">Membrane</keyword>
<dbReference type="UniPathway" id="UPA00196"/>
<evidence type="ECO:0000256" key="7">
    <source>
        <dbReference type="ARBA" id="ARBA00022989"/>
    </source>
</evidence>
<keyword evidence="6" id="KW-0256">Endoplasmic reticulum</keyword>
<evidence type="ECO:0000256" key="3">
    <source>
        <dbReference type="ARBA" id="ARBA00005316"/>
    </source>
</evidence>
<dbReference type="GO" id="GO:0016255">
    <property type="term" value="P:attachment of GPI anchor to protein"/>
    <property type="evidence" value="ECO:0007669"/>
    <property type="project" value="InterPro"/>
</dbReference>
<comment type="subcellular location">
    <subcellularLocation>
        <location evidence="1">Endoplasmic reticulum membrane</location>
        <topology evidence="1">Multi-pass membrane protein</topology>
    </subcellularLocation>
</comment>
<protein>
    <submittedName>
        <fullName evidence="12">Transmembrane protein subunit of the glycosylphosphatidylinositol transamidase complex</fullName>
    </submittedName>
</protein>
<keyword evidence="5 11" id="KW-0812">Transmembrane</keyword>
<feature type="transmembrane region" description="Helical" evidence="11">
    <location>
        <begin position="45"/>
        <end position="63"/>
    </location>
</feature>
<dbReference type="InterPro" id="IPR019540">
    <property type="entry name" value="PtdIno-glycan_biosynth_class_S"/>
</dbReference>
<evidence type="ECO:0000313" key="12">
    <source>
        <dbReference type="EMBL" id="EPQ66273.1"/>
    </source>
</evidence>
<feature type="compositionally biased region" description="Basic and acidic residues" evidence="10">
    <location>
        <begin position="10"/>
        <end position="29"/>
    </location>
</feature>
<evidence type="ECO:0000256" key="4">
    <source>
        <dbReference type="ARBA" id="ARBA00022502"/>
    </source>
</evidence>
<evidence type="ECO:0000256" key="2">
    <source>
        <dbReference type="ARBA" id="ARBA00004687"/>
    </source>
</evidence>
<comment type="similarity">
    <text evidence="3">Belongs to the PIGS family.</text>
</comment>
<feature type="transmembrane region" description="Helical" evidence="11">
    <location>
        <begin position="492"/>
        <end position="511"/>
    </location>
</feature>
<evidence type="ECO:0000256" key="11">
    <source>
        <dbReference type="SAM" id="Phobius"/>
    </source>
</evidence>
<evidence type="ECO:0000256" key="1">
    <source>
        <dbReference type="ARBA" id="ARBA00004477"/>
    </source>
</evidence>
<feature type="region of interest" description="Disordered" evidence="10">
    <location>
        <begin position="1"/>
        <end position="29"/>
    </location>
</feature>
<dbReference type="OrthoDB" id="28748at2759"/>
<dbReference type="PANTHER" id="PTHR21072:SF13">
    <property type="entry name" value="GPI TRANSAMIDASE COMPONENT PIG-S"/>
    <property type="match status" value="1"/>
</dbReference>
<keyword evidence="9" id="KW-0325">Glycoprotein</keyword>
<comment type="pathway">
    <text evidence="2">Glycolipid biosynthesis; glycosylphosphatidylinositol-anchor biosynthesis.</text>
</comment>
<accession>A0A656KM10</accession>
<name>A0A656KM10_BLUGR</name>
<evidence type="ECO:0000313" key="13">
    <source>
        <dbReference type="Proteomes" id="UP000053110"/>
    </source>
</evidence>
<organism evidence="12 13">
    <name type="scientific">Blumeria graminis f. sp. tritici 96224</name>
    <dbReference type="NCBI Taxonomy" id="1268274"/>
    <lineage>
        <taxon>Eukaryota</taxon>
        <taxon>Fungi</taxon>
        <taxon>Dikarya</taxon>
        <taxon>Ascomycota</taxon>
        <taxon>Pezizomycotina</taxon>
        <taxon>Leotiomycetes</taxon>
        <taxon>Erysiphales</taxon>
        <taxon>Erysiphaceae</taxon>
        <taxon>Blumeria</taxon>
    </lineage>
</organism>
<keyword evidence="4" id="KW-0337">GPI-anchor biosynthesis</keyword>
<proteinExistence type="inferred from homology"/>
<dbReference type="EMBL" id="KE375001">
    <property type="protein sequence ID" value="EPQ66273.1"/>
    <property type="molecule type" value="Genomic_DNA"/>
</dbReference>
<evidence type="ECO:0000256" key="5">
    <source>
        <dbReference type="ARBA" id="ARBA00022692"/>
    </source>
</evidence>
<evidence type="ECO:0000256" key="8">
    <source>
        <dbReference type="ARBA" id="ARBA00023136"/>
    </source>
</evidence>
<gene>
    <name evidence="12" type="ORF">BGT96224_957</name>
</gene>
<reference evidence="13" key="1">
    <citation type="journal article" date="2013" name="Nat. Genet.">
        <title>The wheat powdery mildew genome shows the unique evolution of an obligate biotroph.</title>
        <authorList>
            <person name="Wicker T."/>
            <person name="Oberhaensli S."/>
            <person name="Parlange F."/>
            <person name="Buchmann J.P."/>
            <person name="Shatalina M."/>
            <person name="Roffler S."/>
            <person name="Ben-David R."/>
            <person name="Dolezel J."/>
            <person name="Simkova H."/>
            <person name="Schulze-Lefert P."/>
            <person name="Spanu P.D."/>
            <person name="Bruggmann R."/>
            <person name="Amselem J."/>
            <person name="Quesneville H."/>
            <person name="Ver Loren van Themaat E."/>
            <person name="Paape T."/>
            <person name="Shimizu K.K."/>
            <person name="Keller B."/>
        </authorList>
    </citation>
    <scope>NUCLEOTIDE SEQUENCE [LARGE SCALE GENOMIC DNA]</scope>
    <source>
        <strain evidence="13">96224</strain>
    </source>
</reference>
<dbReference type="GO" id="GO:0042765">
    <property type="term" value="C:GPI-anchor transamidase complex"/>
    <property type="evidence" value="ECO:0007669"/>
    <property type="project" value="InterPro"/>
</dbReference>
<evidence type="ECO:0000256" key="6">
    <source>
        <dbReference type="ARBA" id="ARBA00022824"/>
    </source>
</evidence>
<evidence type="ECO:0000256" key="9">
    <source>
        <dbReference type="ARBA" id="ARBA00023180"/>
    </source>
</evidence>
<sequence>MSDKNLYTTEEGKKDLRKDSKSVHSFVKKEPPPEKLESIKTRSTIILSFWIIILAVGIPIWWVTTAIYRASLPLDQMMDWANGRVLDPREFSVFPLRILIEADSLSELEAQNLLRATQHALDDLNDFSAHHLRLQLSPSAKITSDELPINISGDVALLIRLIPDVETSARLHQHSPILSIHYALNKAPSSPSSSGPLATYITHYLRALFAEERSMISHLLSNSSSDHLVDNVLKDSLQKWTSRTIKYSPSYHLTFSLFTPSSEPRTWPISNALDTHMKPLLNLLHPTSNFTIDTQIQFYATPGVTGKVLRQEDLSHFVNAAEWPLSPSIGIAPTVNFIVYAGDIEIEGGAKSWLIPQWGGVTILSPSEVDDLRPVMLIFAKQLTSLLGAPETGNLPLRLQTLSRVRSASLLLKASSTLGSLARLSLALPGISIPRSVSDGVSKTITNLELACAGLAGPAGLEYARQAEQEAEKAFFEKSMVGQVYFPDEHKVAVYLPLLGPVGVPLVIGAIKEVKAWIKRREKAH</sequence>
<dbReference type="Proteomes" id="UP000053110">
    <property type="component" value="Unassembled WGS sequence"/>
</dbReference>
<evidence type="ECO:0000256" key="10">
    <source>
        <dbReference type="SAM" id="MobiDB-lite"/>
    </source>
</evidence>
<dbReference type="Pfam" id="PF10510">
    <property type="entry name" value="PIG-S"/>
    <property type="match status" value="1"/>
</dbReference>
<dbReference type="GO" id="GO:0006506">
    <property type="term" value="P:GPI anchor biosynthetic process"/>
    <property type="evidence" value="ECO:0007669"/>
    <property type="project" value="UniProtKB-UniPathway"/>
</dbReference>
<dbReference type="PANTHER" id="PTHR21072">
    <property type="entry name" value="GPI TRANSAMIDASE COMPONENT PIG-S"/>
    <property type="match status" value="1"/>
</dbReference>
<dbReference type="AlphaFoldDB" id="A0A656KM10"/>
<keyword evidence="7 11" id="KW-1133">Transmembrane helix</keyword>